<dbReference type="InterPro" id="IPR001544">
    <property type="entry name" value="Aminotrans_IV"/>
</dbReference>
<dbReference type="EMBL" id="FNGP01000006">
    <property type="protein sequence ID" value="SDL79761.1"/>
    <property type="molecule type" value="Genomic_DNA"/>
</dbReference>
<dbReference type="InterPro" id="IPR043131">
    <property type="entry name" value="BCAT-like_N"/>
</dbReference>
<dbReference type="Gene3D" id="3.20.10.10">
    <property type="entry name" value="D-amino Acid Aminotransferase, subunit A, domain 2"/>
    <property type="match status" value="1"/>
</dbReference>
<name>A0A1G9N0K1_9ACTN</name>
<evidence type="ECO:0000256" key="1">
    <source>
        <dbReference type="ARBA" id="ARBA00009320"/>
    </source>
</evidence>
<accession>A0A1G9N0K1</accession>
<dbReference type="SUPFAM" id="SSF56752">
    <property type="entry name" value="D-aminoacid aminotransferase-like PLP-dependent enzymes"/>
    <property type="match status" value="1"/>
</dbReference>
<reference evidence="2 3" key="1">
    <citation type="submission" date="2016-10" db="EMBL/GenBank/DDBJ databases">
        <authorList>
            <person name="de Groot N.N."/>
        </authorList>
    </citation>
    <scope>NUCLEOTIDE SEQUENCE [LARGE SCALE GENOMIC DNA]</scope>
    <source>
        <strain evidence="2 3">CGMCC 1.9159</strain>
    </source>
</reference>
<comment type="similarity">
    <text evidence="1">Belongs to the class-IV pyridoxal-phosphate-dependent aminotransferase family.</text>
</comment>
<dbReference type="PANTHER" id="PTHR42743">
    <property type="entry name" value="AMINO-ACID AMINOTRANSFERASE"/>
    <property type="match status" value="1"/>
</dbReference>
<organism evidence="2 3">
    <name type="scientific">Tessaracoccus oleiagri</name>
    <dbReference type="NCBI Taxonomy" id="686624"/>
    <lineage>
        <taxon>Bacteria</taxon>
        <taxon>Bacillati</taxon>
        <taxon>Actinomycetota</taxon>
        <taxon>Actinomycetes</taxon>
        <taxon>Propionibacteriales</taxon>
        <taxon>Propionibacteriaceae</taxon>
        <taxon>Tessaracoccus</taxon>
    </lineage>
</organism>
<dbReference type="InterPro" id="IPR036038">
    <property type="entry name" value="Aminotransferase-like"/>
</dbReference>
<dbReference type="InterPro" id="IPR050571">
    <property type="entry name" value="Class-IV_PLP-Dep_Aminotrnsfr"/>
</dbReference>
<protein>
    <submittedName>
        <fullName evidence="2">4-amino-4-deoxychorismate lyase</fullName>
    </submittedName>
</protein>
<evidence type="ECO:0000313" key="2">
    <source>
        <dbReference type="EMBL" id="SDL79761.1"/>
    </source>
</evidence>
<dbReference type="STRING" id="686624.SAMN04488242_2855"/>
<keyword evidence="3" id="KW-1185">Reference proteome</keyword>
<dbReference type="Gene3D" id="3.30.470.10">
    <property type="match status" value="1"/>
</dbReference>
<dbReference type="InterPro" id="IPR043132">
    <property type="entry name" value="BCAT-like_C"/>
</dbReference>
<gene>
    <name evidence="2" type="ORF">SAMN04488242_2855</name>
</gene>
<dbReference type="OrthoDB" id="9805628at2"/>
<evidence type="ECO:0000313" key="3">
    <source>
        <dbReference type="Proteomes" id="UP000199475"/>
    </source>
</evidence>
<dbReference type="Proteomes" id="UP000199475">
    <property type="component" value="Unassembled WGS sequence"/>
</dbReference>
<dbReference type="AlphaFoldDB" id="A0A1G9N0K1"/>
<proteinExistence type="inferred from homology"/>
<dbReference type="RefSeq" id="WP_093253580.1">
    <property type="nucleotide sequence ID" value="NZ_FNGP01000006.1"/>
</dbReference>
<sequence length="298" mass="32234">MATSTTPATAVVVLLTPDHPDGELLDPSVPHFSALAQGLARGDGIFETSLLDHGRVRKLDEHLWRLQRSAGIVGLDIPDAHAWRRAIAAAVAAWNPGEIAEAVPDEALVKLFALRGYGPENPQGYAWVTVTPMWRSLRPDGPIRVVLLERGHDSATMERAPWLLLGAKTLSYAPNMAAVREARRRGADDVIFTSTDGLVLEGPTSTVIIKRGDTLGTPPAEIGILPGTTQRVLFRAAEAAGWRTSVERLTPDDLRSADAVWLASSGRLLSQVARLDDADLPVDDRVHAELMRLLAEHS</sequence>
<dbReference type="Pfam" id="PF01063">
    <property type="entry name" value="Aminotran_4"/>
    <property type="match status" value="1"/>
</dbReference>
<dbReference type="GO" id="GO:0005829">
    <property type="term" value="C:cytosol"/>
    <property type="evidence" value="ECO:0007669"/>
    <property type="project" value="TreeGrafter"/>
</dbReference>
<dbReference type="GO" id="GO:0016829">
    <property type="term" value="F:lyase activity"/>
    <property type="evidence" value="ECO:0007669"/>
    <property type="project" value="UniProtKB-KW"/>
</dbReference>
<dbReference type="PANTHER" id="PTHR42743:SF11">
    <property type="entry name" value="AMINODEOXYCHORISMATE LYASE"/>
    <property type="match status" value="1"/>
</dbReference>
<keyword evidence="2" id="KW-0456">Lyase</keyword>
<dbReference type="GO" id="GO:0046394">
    <property type="term" value="P:carboxylic acid biosynthetic process"/>
    <property type="evidence" value="ECO:0007669"/>
    <property type="project" value="UniProtKB-ARBA"/>
</dbReference>